<dbReference type="SMART" id="SM00579">
    <property type="entry name" value="FBD"/>
    <property type="match status" value="1"/>
</dbReference>
<proteinExistence type="predicted"/>
<feature type="compositionally biased region" description="Basic and acidic residues" evidence="1">
    <location>
        <begin position="107"/>
        <end position="117"/>
    </location>
</feature>
<feature type="domain" description="FBD" evidence="2">
    <location>
        <begin position="406"/>
        <end position="485"/>
    </location>
</feature>
<protein>
    <submittedName>
        <fullName evidence="3">(rape) hypothetical protein</fullName>
    </submittedName>
</protein>
<dbReference type="Proteomes" id="UP001295469">
    <property type="component" value="Chromosome A05"/>
</dbReference>
<gene>
    <name evidence="3" type="ORF">DARMORV10_A05P15520.1</name>
</gene>
<dbReference type="PANTHER" id="PTHR31293">
    <property type="entry name" value="RNI-LIKE SUPERFAMILY PROTEIN"/>
    <property type="match status" value="1"/>
</dbReference>
<dbReference type="SUPFAM" id="SSF52047">
    <property type="entry name" value="RNI-like"/>
    <property type="match status" value="1"/>
</dbReference>
<dbReference type="AlphaFoldDB" id="A0A816TGP9"/>
<feature type="compositionally biased region" description="Acidic residues" evidence="1">
    <location>
        <begin position="325"/>
        <end position="352"/>
    </location>
</feature>
<reference evidence="3" key="1">
    <citation type="submission" date="2021-01" db="EMBL/GenBank/DDBJ databases">
        <authorList>
            <consortium name="Genoscope - CEA"/>
            <person name="William W."/>
        </authorList>
    </citation>
    <scope>NUCLEOTIDE SEQUENCE</scope>
</reference>
<evidence type="ECO:0000313" key="3">
    <source>
        <dbReference type="EMBL" id="CAF2096702.1"/>
    </source>
</evidence>
<dbReference type="InterPro" id="IPR032675">
    <property type="entry name" value="LRR_dom_sf"/>
</dbReference>
<organism evidence="3">
    <name type="scientific">Brassica napus</name>
    <name type="common">Rape</name>
    <dbReference type="NCBI Taxonomy" id="3708"/>
    <lineage>
        <taxon>Eukaryota</taxon>
        <taxon>Viridiplantae</taxon>
        <taxon>Streptophyta</taxon>
        <taxon>Embryophyta</taxon>
        <taxon>Tracheophyta</taxon>
        <taxon>Spermatophyta</taxon>
        <taxon>Magnoliopsida</taxon>
        <taxon>eudicotyledons</taxon>
        <taxon>Gunneridae</taxon>
        <taxon>Pentapetalae</taxon>
        <taxon>rosids</taxon>
        <taxon>malvids</taxon>
        <taxon>Brassicales</taxon>
        <taxon>Brassicaceae</taxon>
        <taxon>Brassiceae</taxon>
        <taxon>Brassica</taxon>
    </lineage>
</organism>
<dbReference type="Pfam" id="PF07723">
    <property type="entry name" value="LRR_2"/>
    <property type="match status" value="1"/>
</dbReference>
<dbReference type="InterPro" id="IPR055294">
    <property type="entry name" value="FBL60-like"/>
</dbReference>
<feature type="region of interest" description="Disordered" evidence="1">
    <location>
        <begin position="42"/>
        <end position="61"/>
    </location>
</feature>
<feature type="compositionally biased region" description="Basic and acidic residues" evidence="1">
    <location>
        <begin position="68"/>
        <end position="83"/>
    </location>
</feature>
<feature type="region of interest" description="Disordered" evidence="1">
    <location>
        <begin position="66"/>
        <end position="120"/>
    </location>
</feature>
<accession>A0A816TGP9</accession>
<dbReference type="EMBL" id="HG994359">
    <property type="protein sequence ID" value="CAF2096702.1"/>
    <property type="molecule type" value="Genomic_DNA"/>
</dbReference>
<feature type="region of interest" description="Disordered" evidence="1">
    <location>
        <begin position="322"/>
        <end position="352"/>
    </location>
</feature>
<evidence type="ECO:0000259" key="2">
    <source>
        <dbReference type="SMART" id="SM00579"/>
    </source>
</evidence>
<dbReference type="PANTHER" id="PTHR31293:SF23">
    <property type="entry name" value="F-BOX DOMAIN-CONTAINING PROTEIN"/>
    <property type="match status" value="1"/>
</dbReference>
<feature type="compositionally biased region" description="Basic and acidic residues" evidence="1">
    <location>
        <begin position="48"/>
        <end position="58"/>
    </location>
</feature>
<dbReference type="InterPro" id="IPR006566">
    <property type="entry name" value="FBD"/>
</dbReference>
<dbReference type="Gene3D" id="3.80.10.10">
    <property type="entry name" value="Ribonuclease Inhibitor"/>
    <property type="match status" value="1"/>
</dbReference>
<name>A0A816TGP9_BRANA</name>
<evidence type="ECO:0000256" key="1">
    <source>
        <dbReference type="SAM" id="MobiDB-lite"/>
    </source>
</evidence>
<dbReference type="InterPro" id="IPR013101">
    <property type="entry name" value="LRR_PRU1-like"/>
</dbReference>
<sequence>MEIIHMEMKSFYKSHEKIEAQYAEKFLKNRLSWKMRRVTRRCNNPTRGGEETIGKSDQEAGEQLKLITADRRGTGKSQKRSDESGAEEATTSRKQKPAKTMLKKPPPPRDKADEAGAERVTVTGDRVGRPPMEKLHLESACLHGIKTESFTSNTLLKLTLSNGFFLSGLPPNGGVFFPNLKTLSLVSVGFEPCEVYEYLITGCPLLEELFIRYASPSECSWMVVNQSIAVSSPSIKRMSISYPSRDYCEPPASEVFRTPSLVYLDYSGYVAGHYHVDFTSLVEARLDLRRERVLAVEEDGVDDSSVGGWDEDVYDEAVEHNAEVHDDDIDDNDNDNDDDDDDDSDSDGEESLPDVANLVEGISNVKTLHLSPYFLEGLVHQVTDKCGDACVCIAKKKKKMEEEKVCCLSTCQVKVLNISGYRGTGRELKQMRHFLGNLKCLETVKVGLVAENHHEDNSVNNHYQRITNALTKLPRASSNCQIHFF</sequence>